<name>A0A4V6NMJ6_9BACT</name>
<evidence type="ECO:0000313" key="3">
    <source>
        <dbReference type="EMBL" id="TCO02194.1"/>
    </source>
</evidence>
<dbReference type="Gene3D" id="3.40.50.300">
    <property type="entry name" value="P-loop containing nucleotide triphosphate hydrolases"/>
    <property type="match status" value="1"/>
</dbReference>
<feature type="domain" description="ATPase AAA-type core" evidence="2">
    <location>
        <begin position="401"/>
        <end position="480"/>
    </location>
</feature>
<evidence type="ECO:0000259" key="2">
    <source>
        <dbReference type="Pfam" id="PF13304"/>
    </source>
</evidence>
<dbReference type="NCBIfam" id="TIGR04435">
    <property type="entry name" value="restrict_AAA_1"/>
    <property type="match status" value="1"/>
</dbReference>
<dbReference type="GO" id="GO:0006302">
    <property type="term" value="P:double-strand break repair"/>
    <property type="evidence" value="ECO:0007669"/>
    <property type="project" value="TreeGrafter"/>
</dbReference>
<protein>
    <submittedName>
        <fullName evidence="3">Restriction system-associated AAA family ATPase</fullName>
    </submittedName>
</protein>
<organism evidence="3 4">
    <name type="scientific">Natronoflexus pectinivorans</name>
    <dbReference type="NCBI Taxonomy" id="682526"/>
    <lineage>
        <taxon>Bacteria</taxon>
        <taxon>Pseudomonadati</taxon>
        <taxon>Bacteroidota</taxon>
        <taxon>Bacteroidia</taxon>
        <taxon>Marinilabiliales</taxon>
        <taxon>Marinilabiliaceae</taxon>
        <taxon>Natronoflexus</taxon>
    </lineage>
</organism>
<feature type="region of interest" description="Disordered" evidence="1">
    <location>
        <begin position="144"/>
        <end position="165"/>
    </location>
</feature>
<gene>
    <name evidence="3" type="ORF">EV194_1265</name>
</gene>
<proteinExistence type="predicted"/>
<dbReference type="InterPro" id="IPR030974">
    <property type="entry name" value="Restrict_AAA"/>
</dbReference>
<dbReference type="RefSeq" id="WP_132435626.1">
    <property type="nucleotide sequence ID" value="NZ_SLWK01000026.1"/>
</dbReference>
<evidence type="ECO:0000256" key="1">
    <source>
        <dbReference type="SAM" id="MobiDB-lite"/>
    </source>
</evidence>
<dbReference type="GO" id="GO:0016887">
    <property type="term" value="F:ATP hydrolysis activity"/>
    <property type="evidence" value="ECO:0007669"/>
    <property type="project" value="InterPro"/>
</dbReference>
<dbReference type="Pfam" id="PF13304">
    <property type="entry name" value="AAA_21"/>
    <property type="match status" value="1"/>
</dbReference>
<evidence type="ECO:0000313" key="4">
    <source>
        <dbReference type="Proteomes" id="UP000295221"/>
    </source>
</evidence>
<dbReference type="OrthoDB" id="9769293at2"/>
<dbReference type="PANTHER" id="PTHR32182:SF25">
    <property type="entry name" value="SLR1056 PROTEIN"/>
    <property type="match status" value="1"/>
</dbReference>
<dbReference type="EMBL" id="SLWK01000026">
    <property type="protein sequence ID" value="TCO02194.1"/>
    <property type="molecule type" value="Genomic_DNA"/>
</dbReference>
<accession>A0A4V6NMJ6</accession>
<dbReference type="Proteomes" id="UP000295221">
    <property type="component" value="Unassembled WGS sequence"/>
</dbReference>
<dbReference type="SUPFAM" id="SSF52540">
    <property type="entry name" value="P-loop containing nucleoside triphosphate hydrolases"/>
    <property type="match status" value="1"/>
</dbReference>
<dbReference type="GO" id="GO:0005524">
    <property type="term" value="F:ATP binding"/>
    <property type="evidence" value="ECO:0007669"/>
    <property type="project" value="InterPro"/>
</dbReference>
<dbReference type="InterPro" id="IPR003959">
    <property type="entry name" value="ATPase_AAA_core"/>
</dbReference>
<comment type="caution">
    <text evidence="3">The sequence shown here is derived from an EMBL/GenBank/DDBJ whole genome shotgun (WGS) entry which is preliminary data.</text>
</comment>
<keyword evidence="4" id="KW-1185">Reference proteome</keyword>
<reference evidence="3 4" key="1">
    <citation type="submission" date="2019-03" db="EMBL/GenBank/DDBJ databases">
        <title>Genomic Encyclopedia of Type Strains, Phase IV (KMG-IV): sequencing the most valuable type-strain genomes for metagenomic binning, comparative biology and taxonomic classification.</title>
        <authorList>
            <person name="Goeker M."/>
        </authorList>
    </citation>
    <scope>NUCLEOTIDE SEQUENCE [LARGE SCALE GENOMIC DNA]</scope>
    <source>
        <strain evidence="3 4">DSM 24179</strain>
    </source>
</reference>
<dbReference type="PANTHER" id="PTHR32182">
    <property type="entry name" value="DNA REPLICATION AND REPAIR PROTEIN RECF"/>
    <property type="match status" value="1"/>
</dbReference>
<dbReference type="AlphaFoldDB" id="A0A4V6NMJ6"/>
<sequence length="580" mass="66561">MKLLSLEIGDLGKDSSGKDKTFRSLHSGFKVNFHRLTDKGMDAMLEFQPFCFAGLNGSGKSNVLEAIAAIFYHLEICVAKYRPENFEEHFSRALCAPDAFTLKYLTCSGNKKDYVLFLSDIVTITKVREQEPLMIVEPAPFSKDNDREAREVSLKSSDRSQERAPGKEYLPDLVVGYSSGENEILSLPFIKNRLIHFDEYKESVKKGLPFYEPETSLLYIDEEMSQAVLLACMLFENPETTLKPLKDELGIVGIRSFRININMQTLYLDDEKKNSSPILFQIEHIIDSFKRCSTSWFESESKVANSEGKKFPVLSLDFFVDDATKKIFRDNFSSSFELFRAFQILYELNLNIVSSYSKNEVYKSHGFYTDGKLPEAAPEDRVFHFLDYMILKEIDGLEKPKELLLREFSDGEHQFLHTMGICLMLKDRRTLLLLDEPETHFNPGWRAKFIKVLNDSLKAGGTNNFLKDVIITSHSPFVISDCLPNNVIFFKRNKEIHKVEAKSAKQLNFNTYGTSIEIISDELFGYNQSIGDWAKNEFKNIDFNEIKNNEEIEKIKDDLSKMGPSIEKDLVFAKLNSMVK</sequence>
<dbReference type="GO" id="GO:0000731">
    <property type="term" value="P:DNA synthesis involved in DNA repair"/>
    <property type="evidence" value="ECO:0007669"/>
    <property type="project" value="TreeGrafter"/>
</dbReference>
<dbReference type="InterPro" id="IPR027417">
    <property type="entry name" value="P-loop_NTPase"/>
</dbReference>